<accession>A0A9Q1FP76</accession>
<dbReference type="Proteomes" id="UP001152622">
    <property type="component" value="Chromosome 4"/>
</dbReference>
<reference evidence="1" key="1">
    <citation type="journal article" date="2023" name="Science">
        <title>Genome structures resolve the early diversification of teleost fishes.</title>
        <authorList>
            <person name="Parey E."/>
            <person name="Louis A."/>
            <person name="Montfort J."/>
            <person name="Bouchez O."/>
            <person name="Roques C."/>
            <person name="Iampietro C."/>
            <person name="Lluch J."/>
            <person name="Castinel A."/>
            <person name="Donnadieu C."/>
            <person name="Desvignes T."/>
            <person name="Floi Bucao C."/>
            <person name="Jouanno E."/>
            <person name="Wen M."/>
            <person name="Mejri S."/>
            <person name="Dirks R."/>
            <person name="Jansen H."/>
            <person name="Henkel C."/>
            <person name="Chen W.J."/>
            <person name="Zahm M."/>
            <person name="Cabau C."/>
            <person name="Klopp C."/>
            <person name="Thompson A.W."/>
            <person name="Robinson-Rechavi M."/>
            <person name="Braasch I."/>
            <person name="Lecointre G."/>
            <person name="Bobe J."/>
            <person name="Postlethwait J.H."/>
            <person name="Berthelot C."/>
            <person name="Roest Crollius H."/>
            <person name="Guiguen Y."/>
        </authorList>
    </citation>
    <scope>NUCLEOTIDE SEQUENCE</scope>
    <source>
        <strain evidence="1">WJC10195</strain>
    </source>
</reference>
<organism evidence="1 2">
    <name type="scientific">Synaphobranchus kaupii</name>
    <name type="common">Kaup's arrowtooth eel</name>
    <dbReference type="NCBI Taxonomy" id="118154"/>
    <lineage>
        <taxon>Eukaryota</taxon>
        <taxon>Metazoa</taxon>
        <taxon>Chordata</taxon>
        <taxon>Craniata</taxon>
        <taxon>Vertebrata</taxon>
        <taxon>Euteleostomi</taxon>
        <taxon>Actinopterygii</taxon>
        <taxon>Neopterygii</taxon>
        <taxon>Teleostei</taxon>
        <taxon>Anguilliformes</taxon>
        <taxon>Synaphobranchidae</taxon>
        <taxon>Synaphobranchus</taxon>
    </lineage>
</organism>
<sequence>MSAAILSEPLPHPEAAANCCSHRAPAMLGSGRTGARTPILGAQPHRLKVGAFTTVLPRLSKAFLM</sequence>
<gene>
    <name evidence="1" type="ORF">SKAU_G00120080</name>
</gene>
<evidence type="ECO:0000313" key="2">
    <source>
        <dbReference type="Proteomes" id="UP001152622"/>
    </source>
</evidence>
<dbReference type="EMBL" id="JAINUF010000004">
    <property type="protein sequence ID" value="KAJ8363177.1"/>
    <property type="molecule type" value="Genomic_DNA"/>
</dbReference>
<dbReference type="AlphaFoldDB" id="A0A9Q1FP76"/>
<protein>
    <submittedName>
        <fullName evidence="1">Uncharacterized protein</fullName>
    </submittedName>
</protein>
<keyword evidence="2" id="KW-1185">Reference proteome</keyword>
<comment type="caution">
    <text evidence="1">The sequence shown here is derived from an EMBL/GenBank/DDBJ whole genome shotgun (WGS) entry which is preliminary data.</text>
</comment>
<proteinExistence type="predicted"/>
<name>A0A9Q1FP76_SYNKA</name>
<evidence type="ECO:0000313" key="1">
    <source>
        <dbReference type="EMBL" id="KAJ8363177.1"/>
    </source>
</evidence>